<dbReference type="Gene3D" id="3.80.10.10">
    <property type="entry name" value="Ribonuclease Inhibitor"/>
    <property type="match status" value="1"/>
</dbReference>
<gene>
    <name evidence="2" type="ORF">HYPSUDRAFT_44714</name>
</gene>
<accession>A0A0D2PG17</accession>
<keyword evidence="1" id="KW-0175">Coiled coil</keyword>
<organism evidence="2 3">
    <name type="scientific">Hypholoma sublateritium (strain FD-334 SS-4)</name>
    <dbReference type="NCBI Taxonomy" id="945553"/>
    <lineage>
        <taxon>Eukaryota</taxon>
        <taxon>Fungi</taxon>
        <taxon>Dikarya</taxon>
        <taxon>Basidiomycota</taxon>
        <taxon>Agaricomycotina</taxon>
        <taxon>Agaricomycetes</taxon>
        <taxon>Agaricomycetidae</taxon>
        <taxon>Agaricales</taxon>
        <taxon>Agaricineae</taxon>
        <taxon>Strophariaceae</taxon>
        <taxon>Hypholoma</taxon>
    </lineage>
</organism>
<name>A0A0D2PG17_HYPSF</name>
<proteinExistence type="predicted"/>
<dbReference type="EMBL" id="KN817582">
    <property type="protein sequence ID" value="KJA19060.1"/>
    <property type="molecule type" value="Genomic_DNA"/>
</dbReference>
<protein>
    <recommendedName>
        <fullName evidence="4">F-box domain-containing protein</fullName>
    </recommendedName>
</protein>
<sequence>MEHTAPSSSLVLETLLKTNRPPTDEERAIIQESMSSANEKLKAVEAQISDAIAHIQALKSQIEETENKLQCLRQEEAAILETSANHRRVLSTVRNLPEDVIREIFIACVDREGGVPSLFYGNTPLPYKLAQISSGMRHIALTTPLIWASMNIYVDFDRDPLDYTRVCSILASRANKWFERAGGVALTVFITDMTYSYARFQDVQADSSNILFNTLFSYSTRWKRFQFDSSYQDESSPPPIIPRIAALSAADLPLLESFTLRCECGISLFRNSPTLAIPTLRRLTLDTQWDAWPDNTVVSEFNTVNWAALTSVTIHGGRPEEVSSFDEIARMLRQTKCLVFCDIALAPGSTDSLGEINLPFLEMLRVDDHTFHGTSTRDLSIFDLINTPILATLTICATLLDASLANFFKRSPSIRVLCFSQWKVGERLADITELLGHCPSLSALTLEPRSLMDTMDQPSDANMFLRAFVEDAGAGVTCPRLQSFNYTGNIIFSLQTLLQFLEAKQHGTNPSSALLPWKRVFINRGRVDDSEIEKTRDLVSQKQAAGFDIHVYTQGN</sequence>
<dbReference type="OrthoDB" id="3365698at2759"/>
<dbReference type="InterPro" id="IPR032675">
    <property type="entry name" value="LRR_dom_sf"/>
</dbReference>
<dbReference type="SUPFAM" id="SSF52047">
    <property type="entry name" value="RNI-like"/>
    <property type="match status" value="1"/>
</dbReference>
<dbReference type="Proteomes" id="UP000054270">
    <property type="component" value="Unassembled WGS sequence"/>
</dbReference>
<evidence type="ECO:0000313" key="2">
    <source>
        <dbReference type="EMBL" id="KJA19060.1"/>
    </source>
</evidence>
<dbReference type="AlphaFoldDB" id="A0A0D2PG17"/>
<evidence type="ECO:0008006" key="4">
    <source>
        <dbReference type="Google" id="ProtNLM"/>
    </source>
</evidence>
<evidence type="ECO:0000256" key="1">
    <source>
        <dbReference type="SAM" id="Coils"/>
    </source>
</evidence>
<dbReference type="STRING" id="945553.A0A0D2PG17"/>
<keyword evidence="3" id="KW-1185">Reference proteome</keyword>
<reference evidence="3" key="1">
    <citation type="submission" date="2014-04" db="EMBL/GenBank/DDBJ databases">
        <title>Evolutionary Origins and Diversification of the Mycorrhizal Mutualists.</title>
        <authorList>
            <consortium name="DOE Joint Genome Institute"/>
            <consortium name="Mycorrhizal Genomics Consortium"/>
            <person name="Kohler A."/>
            <person name="Kuo A."/>
            <person name="Nagy L.G."/>
            <person name="Floudas D."/>
            <person name="Copeland A."/>
            <person name="Barry K.W."/>
            <person name="Cichocki N."/>
            <person name="Veneault-Fourrey C."/>
            <person name="LaButti K."/>
            <person name="Lindquist E.A."/>
            <person name="Lipzen A."/>
            <person name="Lundell T."/>
            <person name="Morin E."/>
            <person name="Murat C."/>
            <person name="Riley R."/>
            <person name="Ohm R."/>
            <person name="Sun H."/>
            <person name="Tunlid A."/>
            <person name="Henrissat B."/>
            <person name="Grigoriev I.V."/>
            <person name="Hibbett D.S."/>
            <person name="Martin F."/>
        </authorList>
    </citation>
    <scope>NUCLEOTIDE SEQUENCE [LARGE SCALE GENOMIC DNA]</scope>
    <source>
        <strain evidence="3">FD-334 SS-4</strain>
    </source>
</reference>
<feature type="coiled-coil region" evidence="1">
    <location>
        <begin position="27"/>
        <end position="82"/>
    </location>
</feature>
<evidence type="ECO:0000313" key="3">
    <source>
        <dbReference type="Proteomes" id="UP000054270"/>
    </source>
</evidence>